<organism evidence="2 3">
    <name type="scientific">Candidatus Accumulibacter adjunctus</name>
    <dbReference type="NCBI Taxonomy" id="1454001"/>
    <lineage>
        <taxon>Bacteria</taxon>
        <taxon>Pseudomonadati</taxon>
        <taxon>Pseudomonadota</taxon>
        <taxon>Betaproteobacteria</taxon>
        <taxon>Candidatus Accumulibacter</taxon>
    </lineage>
</organism>
<comment type="caution">
    <text evidence="2">The sequence shown here is derived from an EMBL/GenBank/DDBJ whole genome shotgun (WGS) entry which is preliminary data.</text>
</comment>
<feature type="region of interest" description="Disordered" evidence="1">
    <location>
        <begin position="1"/>
        <end position="23"/>
    </location>
</feature>
<name>A0A011MH06_9PROT</name>
<feature type="region of interest" description="Disordered" evidence="1">
    <location>
        <begin position="115"/>
        <end position="138"/>
    </location>
</feature>
<dbReference type="Proteomes" id="UP000020218">
    <property type="component" value="Unassembled WGS sequence"/>
</dbReference>
<evidence type="ECO:0000313" key="3">
    <source>
        <dbReference type="Proteomes" id="UP000020218"/>
    </source>
</evidence>
<protein>
    <submittedName>
        <fullName evidence="2">Uncharacterized protein</fullName>
    </submittedName>
</protein>
<dbReference type="STRING" id="1454001.AW08_00385"/>
<proteinExistence type="predicted"/>
<evidence type="ECO:0000313" key="2">
    <source>
        <dbReference type="EMBL" id="EXI69178.1"/>
    </source>
</evidence>
<dbReference type="AlphaFoldDB" id="A0A011MH06"/>
<keyword evidence="3" id="KW-1185">Reference proteome</keyword>
<evidence type="ECO:0000256" key="1">
    <source>
        <dbReference type="SAM" id="MobiDB-lite"/>
    </source>
</evidence>
<reference evidence="2" key="1">
    <citation type="submission" date="2014-02" db="EMBL/GenBank/DDBJ databases">
        <title>Expanding our view of genomic diversity in Candidatus Accumulibacter clades.</title>
        <authorList>
            <person name="Skennerton C.T."/>
            <person name="Barr J.J."/>
            <person name="Slater F.R."/>
            <person name="Bond P.L."/>
            <person name="Tyson G.W."/>
        </authorList>
    </citation>
    <scope>NUCLEOTIDE SEQUENCE [LARGE SCALE GENOMIC DNA]</scope>
</reference>
<dbReference type="PATRIC" id="fig|1454001.3.peg.646"/>
<gene>
    <name evidence="2" type="ORF">AW08_00385</name>
</gene>
<dbReference type="EMBL" id="JFAX01000002">
    <property type="protein sequence ID" value="EXI69178.1"/>
    <property type="molecule type" value="Genomic_DNA"/>
</dbReference>
<sequence>MSKAEAGRDELPPRLDRAEQMRRLDGQRVRLVGSYLSVPSLKRMPRPGRPLEYVDLGEVVIQIEGSAAAYDPAAGDTPARIGLGIAARPSEEIVRLNDRRVSVEGRIVLCPEMASTSPAAVQRPSPLLQDPSGLRLDE</sequence>
<accession>A0A011MH06</accession>